<keyword evidence="1" id="KW-0812">Transmembrane</keyword>
<name>A0A931YDH2_9BACT</name>
<organism evidence="2 3">
    <name type="scientific">Candidatus Sungiibacteriota bacterium</name>
    <dbReference type="NCBI Taxonomy" id="2750080"/>
    <lineage>
        <taxon>Bacteria</taxon>
        <taxon>Candidatus Sungiibacteriota</taxon>
    </lineage>
</organism>
<feature type="transmembrane region" description="Helical" evidence="1">
    <location>
        <begin position="160"/>
        <end position="178"/>
    </location>
</feature>
<feature type="transmembrane region" description="Helical" evidence="1">
    <location>
        <begin position="136"/>
        <end position="154"/>
    </location>
</feature>
<protein>
    <submittedName>
        <fullName evidence="2">Uncharacterized protein</fullName>
    </submittedName>
</protein>
<keyword evidence="1" id="KW-1133">Transmembrane helix</keyword>
<evidence type="ECO:0000313" key="3">
    <source>
        <dbReference type="Proteomes" id="UP000709672"/>
    </source>
</evidence>
<reference evidence="2" key="1">
    <citation type="submission" date="2020-07" db="EMBL/GenBank/DDBJ databases">
        <title>Huge and variable diversity of episymbiotic CPR bacteria and DPANN archaea in groundwater ecosystems.</title>
        <authorList>
            <person name="He C.Y."/>
            <person name="Keren R."/>
            <person name="Whittaker M."/>
            <person name="Farag I.F."/>
            <person name="Doudna J."/>
            <person name="Cate J.H.D."/>
            <person name="Banfield J.F."/>
        </authorList>
    </citation>
    <scope>NUCLEOTIDE SEQUENCE</scope>
    <source>
        <strain evidence="2">NC_groundwater_418_Ag_B-0.1um_45_10</strain>
    </source>
</reference>
<evidence type="ECO:0000256" key="1">
    <source>
        <dbReference type="SAM" id="Phobius"/>
    </source>
</evidence>
<evidence type="ECO:0000313" key="2">
    <source>
        <dbReference type="EMBL" id="MBI2465913.1"/>
    </source>
</evidence>
<feature type="transmembrane region" description="Helical" evidence="1">
    <location>
        <begin position="7"/>
        <end position="29"/>
    </location>
</feature>
<comment type="caution">
    <text evidence="2">The sequence shown here is derived from an EMBL/GenBank/DDBJ whole genome shotgun (WGS) entry which is preliminary data.</text>
</comment>
<keyword evidence="1" id="KW-0472">Membrane</keyword>
<dbReference type="Proteomes" id="UP000709672">
    <property type="component" value="Unassembled WGS sequence"/>
</dbReference>
<dbReference type="AlphaFoldDB" id="A0A931YDH2"/>
<accession>A0A931YDH2</accession>
<dbReference type="EMBL" id="JACPHQ010000018">
    <property type="protein sequence ID" value="MBI2465913.1"/>
    <property type="molecule type" value="Genomic_DNA"/>
</dbReference>
<gene>
    <name evidence="2" type="ORF">HYV66_01625</name>
</gene>
<feature type="transmembrane region" description="Helical" evidence="1">
    <location>
        <begin position="110"/>
        <end position="129"/>
    </location>
</feature>
<sequence length="183" mass="20537">MSRIKEIILALAIVVVLNLFFNYGVFTFYKSPDYEKFCPVELSQKAYIDQAECEAVGGRWFENAGDVKYYPGEPRPIPVEPQTDQKGWCDSTAQCRESYESVRDVYNRNVFIILVILGLISLGLGFLVISANPVANGLLGGGLISLIVGTVRYWSDMNDYLRFIILGFALAALVWLGYKKIKS</sequence>
<proteinExistence type="predicted"/>